<gene>
    <name evidence="3" type="ORF">A2209_04125</name>
</gene>
<organism evidence="3 4">
    <name type="scientific">Candidatus Roizmanbacteria bacterium RIFOXYA1_FULL_41_12</name>
    <dbReference type="NCBI Taxonomy" id="1802082"/>
    <lineage>
        <taxon>Bacteria</taxon>
        <taxon>Candidatus Roizmaniibacteriota</taxon>
    </lineage>
</organism>
<dbReference type="InterPro" id="IPR036291">
    <property type="entry name" value="NAD(P)-bd_dom_sf"/>
</dbReference>
<dbReference type="PANTHER" id="PTHR42687">
    <property type="entry name" value="L-THREONINE 3-DEHYDROGENASE"/>
    <property type="match status" value="1"/>
</dbReference>
<reference evidence="3 4" key="1">
    <citation type="journal article" date="2016" name="Nat. Commun.">
        <title>Thousands of microbial genomes shed light on interconnected biogeochemical processes in an aquifer system.</title>
        <authorList>
            <person name="Anantharaman K."/>
            <person name="Brown C.T."/>
            <person name="Hug L.A."/>
            <person name="Sharon I."/>
            <person name="Castelle C.J."/>
            <person name="Probst A.J."/>
            <person name="Thomas B.C."/>
            <person name="Singh A."/>
            <person name="Wilkins M.J."/>
            <person name="Karaoz U."/>
            <person name="Brodie E.L."/>
            <person name="Williams K.H."/>
            <person name="Hubbard S.S."/>
            <person name="Banfield J.F."/>
        </authorList>
    </citation>
    <scope>NUCLEOTIDE SEQUENCE [LARGE SCALE GENOMIC DNA]</scope>
</reference>
<comment type="caution">
    <text evidence="3">The sequence shown here is derived from an EMBL/GenBank/DDBJ whole genome shotgun (WGS) entry which is preliminary data.</text>
</comment>
<name>A0A1F7KAI1_9BACT</name>
<evidence type="ECO:0000259" key="2">
    <source>
        <dbReference type="Pfam" id="PF01370"/>
    </source>
</evidence>
<dbReference type="Pfam" id="PF01370">
    <property type="entry name" value="Epimerase"/>
    <property type="match status" value="1"/>
</dbReference>
<protein>
    <recommendedName>
        <fullName evidence="2">NAD-dependent epimerase/dehydratase domain-containing protein</fullName>
    </recommendedName>
</protein>
<comment type="similarity">
    <text evidence="1">Belongs to the NAD(P)-dependent epimerase/dehydratase family.</text>
</comment>
<evidence type="ECO:0000313" key="4">
    <source>
        <dbReference type="Proteomes" id="UP000178450"/>
    </source>
</evidence>
<dbReference type="EMBL" id="MGBG01000013">
    <property type="protein sequence ID" value="OGK64861.1"/>
    <property type="molecule type" value="Genomic_DNA"/>
</dbReference>
<dbReference type="GO" id="GO:0008743">
    <property type="term" value="F:L-threonine 3-dehydrogenase activity"/>
    <property type="evidence" value="ECO:0007669"/>
    <property type="project" value="TreeGrafter"/>
</dbReference>
<dbReference type="SUPFAM" id="SSF51735">
    <property type="entry name" value="NAD(P)-binding Rossmann-fold domains"/>
    <property type="match status" value="1"/>
</dbReference>
<dbReference type="AlphaFoldDB" id="A0A1F7KAI1"/>
<dbReference type="Gene3D" id="3.40.50.720">
    <property type="entry name" value="NAD(P)-binding Rossmann-like Domain"/>
    <property type="match status" value="1"/>
</dbReference>
<proteinExistence type="inferred from homology"/>
<dbReference type="Proteomes" id="UP000178450">
    <property type="component" value="Unassembled WGS sequence"/>
</dbReference>
<evidence type="ECO:0000313" key="3">
    <source>
        <dbReference type="EMBL" id="OGK64861.1"/>
    </source>
</evidence>
<dbReference type="InterPro" id="IPR051225">
    <property type="entry name" value="NAD(P)_epim/dehydratase"/>
</dbReference>
<dbReference type="PANTHER" id="PTHR42687:SF1">
    <property type="entry name" value="L-THREONINE 3-DEHYDROGENASE, MITOCHONDRIAL"/>
    <property type="match status" value="1"/>
</dbReference>
<feature type="domain" description="NAD-dependent epimerase/dehydratase" evidence="2">
    <location>
        <begin position="4"/>
        <end position="237"/>
    </location>
</feature>
<accession>A0A1F7KAI1</accession>
<dbReference type="GO" id="GO:0006567">
    <property type="term" value="P:L-threonine catabolic process"/>
    <property type="evidence" value="ECO:0007669"/>
    <property type="project" value="TreeGrafter"/>
</dbReference>
<dbReference type="InterPro" id="IPR001509">
    <property type="entry name" value="Epimerase_deHydtase"/>
</dbReference>
<evidence type="ECO:0000256" key="1">
    <source>
        <dbReference type="ARBA" id="ARBA00007637"/>
    </source>
</evidence>
<sequence>MKKILVTGAFGQIGSELVPTLQQKYGEQSVVAMGHSNYPKDFKGIFESGEITDIKFLKELVAKHQIDTIFHMAAYLSVKSEMDPQGAWEVNVIGLKNVLDIAKEAKLQVFWPSSIAVFGPTTPRQNTPQITPIEPTTMYGVGKLTGESLCHYYHLKYGLDVRSVRYPGLLDYKTPPSLGTTEYAKEIFWKAIKEKKYTVPLKADTTMPMMFMLDAIRATVSIMEAPAEKIKIRTSYNLAAFSFSPEDLYNQIKKFVPDLVIEYKETEIQKIADSWPQSIDDSQARTDWGWLPQYSLEQLVEAMYTNIKKQIDNGAK</sequence>